<dbReference type="EMBL" id="AP006628">
    <property type="protein sequence ID" value="BAD04768.1"/>
    <property type="molecule type" value="Genomic_DNA"/>
</dbReference>
<dbReference type="InterPro" id="IPR036397">
    <property type="entry name" value="RNaseH_sf"/>
</dbReference>
<dbReference type="KEGG" id="poy:PAM_683"/>
<dbReference type="GO" id="GO:0003676">
    <property type="term" value="F:nucleic acid binding"/>
    <property type="evidence" value="ECO:0007669"/>
    <property type="project" value="InterPro"/>
</dbReference>
<comment type="function">
    <text evidence="1">Involved in the transposition of the insertion sequence.</text>
</comment>
<gene>
    <name evidence="3" type="primary">tra5</name>
    <name evidence="3" type="ordered locus">PAM_683</name>
</gene>
<name>Q6YPP2_ONYPE</name>
<dbReference type="InterPro" id="IPR050900">
    <property type="entry name" value="Transposase_IS3/IS150/IS904"/>
</dbReference>
<dbReference type="eggNOG" id="COG2801">
    <property type="taxonomic scope" value="Bacteria"/>
</dbReference>
<dbReference type="NCBIfam" id="NF033516">
    <property type="entry name" value="transpos_IS3"/>
    <property type="match status" value="1"/>
</dbReference>
<reference evidence="3 4" key="1">
    <citation type="journal article" date="2004" name="Nat. Genet.">
        <title>Reductive evolution suggested from the complete genome sequence of a plant-pathogenic phytoplasma.</title>
        <authorList>
            <person name="Oshima K."/>
            <person name="Kakizawa S."/>
            <person name="Nishigawa H."/>
            <person name="Jung H.-Y."/>
            <person name="Wei W."/>
            <person name="Suzuki S."/>
            <person name="Arashida R."/>
            <person name="Nakata D."/>
            <person name="Miyata S."/>
            <person name="Ugaki M."/>
            <person name="Namba S."/>
        </authorList>
    </citation>
    <scope>NUCLEOTIDE SEQUENCE [LARGE SCALE GENOMIC DNA]</scope>
    <source>
        <strain evidence="4">OY-M</strain>
    </source>
</reference>
<feature type="domain" description="Integrase catalytic" evidence="2">
    <location>
        <begin position="152"/>
        <end position="314"/>
    </location>
</feature>
<dbReference type="PROSITE" id="PS50994">
    <property type="entry name" value="INTEGRASE"/>
    <property type="match status" value="1"/>
</dbReference>
<dbReference type="InterPro" id="IPR025948">
    <property type="entry name" value="HTH-like_dom"/>
</dbReference>
<dbReference type="SUPFAM" id="SSF53098">
    <property type="entry name" value="Ribonuclease H-like"/>
    <property type="match status" value="1"/>
</dbReference>
<evidence type="ECO:0000313" key="3">
    <source>
        <dbReference type="EMBL" id="BAD04768.1"/>
    </source>
</evidence>
<dbReference type="GO" id="GO:0015074">
    <property type="term" value="P:DNA integration"/>
    <property type="evidence" value="ECO:0007669"/>
    <property type="project" value="InterPro"/>
</dbReference>
<dbReference type="Pfam" id="PF00665">
    <property type="entry name" value="rve"/>
    <property type="match status" value="1"/>
</dbReference>
<evidence type="ECO:0000256" key="1">
    <source>
        <dbReference type="ARBA" id="ARBA00002286"/>
    </source>
</evidence>
<dbReference type="HOGENOM" id="CLU_027402_4_3_14"/>
<dbReference type="Pfam" id="PF13276">
    <property type="entry name" value="HTH_21"/>
    <property type="match status" value="1"/>
</dbReference>
<dbReference type="InterPro" id="IPR001584">
    <property type="entry name" value="Integrase_cat-core"/>
</dbReference>
<protein>
    <submittedName>
        <fullName evidence="3">Transposase</fullName>
    </submittedName>
</protein>
<dbReference type="PANTHER" id="PTHR46889:SF5">
    <property type="entry name" value="INTEGRASE PROTEIN"/>
    <property type="match status" value="1"/>
</dbReference>
<keyword evidence="4" id="KW-1185">Reference proteome</keyword>
<sequence length="315" mass="37612">MMRNTNNKKEIELLQTVIDYSDPNLENIIFTLVKFYQKYFFIYKILKLLKINRNTYYSWQRNKKQKEKTKITNSLIIERIGILCQKNYFSFGYRKITVLYQRVFKTNINHKLVLKIMKKNKWLMKWKQPNSKNKFYEEFSKKQPNLIKNNFKTNKPLTKLYTDLTCFANIKGHLWVSTIIDGYNNQVLASVISKNPNLELVKKTFKKIPKLKEPCIIHSDQGKVYQSIKFQSYLNNRGFLISMSRKATPNDNAVIESYYSNLKGFMKTQEPRLFLDSFDMINKKVKKFISFYNKNWLFAKLGYQSPLGYLKSLSN</sequence>
<dbReference type="InterPro" id="IPR048020">
    <property type="entry name" value="Transpos_IS3"/>
</dbReference>
<accession>Q6YPP2</accession>
<evidence type="ECO:0000313" key="4">
    <source>
        <dbReference type="Proteomes" id="UP000002523"/>
    </source>
</evidence>
<dbReference type="InterPro" id="IPR012337">
    <property type="entry name" value="RNaseH-like_sf"/>
</dbReference>
<dbReference type="Proteomes" id="UP000002523">
    <property type="component" value="Chromosome"/>
</dbReference>
<dbReference type="Gene3D" id="3.30.420.10">
    <property type="entry name" value="Ribonuclease H-like superfamily/Ribonuclease H"/>
    <property type="match status" value="1"/>
</dbReference>
<dbReference type="AlphaFoldDB" id="Q6YPP2"/>
<dbReference type="PANTHER" id="PTHR46889">
    <property type="entry name" value="TRANSPOSASE INSF FOR INSERTION SEQUENCE IS3B-RELATED"/>
    <property type="match status" value="1"/>
</dbReference>
<dbReference type="STRING" id="262768.PAM_683"/>
<proteinExistence type="predicted"/>
<evidence type="ECO:0000259" key="2">
    <source>
        <dbReference type="PROSITE" id="PS50994"/>
    </source>
</evidence>
<organism evidence="3 4">
    <name type="scientific">Onion yellows phytoplasma (strain OY-M)</name>
    <dbReference type="NCBI Taxonomy" id="262768"/>
    <lineage>
        <taxon>Bacteria</taxon>
        <taxon>Bacillati</taxon>
        <taxon>Mycoplasmatota</taxon>
        <taxon>Mollicutes</taxon>
        <taxon>Acholeplasmatales</taxon>
        <taxon>Acholeplasmataceae</taxon>
        <taxon>Candidatus Phytoplasma</taxon>
        <taxon>16SrI (Aster yellows group)</taxon>
    </lineage>
</organism>